<keyword evidence="3" id="KW-1185">Reference proteome</keyword>
<evidence type="ECO:0000313" key="2">
    <source>
        <dbReference type="EMBL" id="CAG5129465.1"/>
    </source>
</evidence>
<dbReference type="AlphaFoldDB" id="A0A8S3ZNW6"/>
<gene>
    <name evidence="2" type="ORF">CUNI_LOCUS15023</name>
</gene>
<proteinExistence type="predicted"/>
<dbReference type="Proteomes" id="UP000678393">
    <property type="component" value="Unassembled WGS sequence"/>
</dbReference>
<feature type="chain" id="PRO_5035801178" evidence="1">
    <location>
        <begin position="25"/>
        <end position="113"/>
    </location>
</feature>
<evidence type="ECO:0000256" key="1">
    <source>
        <dbReference type="SAM" id="SignalP"/>
    </source>
</evidence>
<sequence>MSRCRRIVVIVTAVLIHVLAGSEAQGVDSQKVPLDVYCSNLTSEGYSYSSKPRLDKYQRICWDVDKYIKCIIDNRITRVTTLPFVVQPFERFFPSEYELASATYMLCSQNLIE</sequence>
<reference evidence="2" key="1">
    <citation type="submission" date="2021-04" db="EMBL/GenBank/DDBJ databases">
        <authorList>
            <consortium name="Molecular Ecology Group"/>
        </authorList>
    </citation>
    <scope>NUCLEOTIDE SEQUENCE</scope>
</reference>
<feature type="non-terminal residue" evidence="2">
    <location>
        <position position="113"/>
    </location>
</feature>
<organism evidence="2 3">
    <name type="scientific">Candidula unifasciata</name>
    <dbReference type="NCBI Taxonomy" id="100452"/>
    <lineage>
        <taxon>Eukaryota</taxon>
        <taxon>Metazoa</taxon>
        <taxon>Spiralia</taxon>
        <taxon>Lophotrochozoa</taxon>
        <taxon>Mollusca</taxon>
        <taxon>Gastropoda</taxon>
        <taxon>Heterobranchia</taxon>
        <taxon>Euthyneura</taxon>
        <taxon>Panpulmonata</taxon>
        <taxon>Eupulmonata</taxon>
        <taxon>Stylommatophora</taxon>
        <taxon>Helicina</taxon>
        <taxon>Helicoidea</taxon>
        <taxon>Geomitridae</taxon>
        <taxon>Candidula</taxon>
    </lineage>
</organism>
<accession>A0A8S3ZNW6</accession>
<dbReference type="EMBL" id="CAJHNH020003507">
    <property type="protein sequence ID" value="CAG5129465.1"/>
    <property type="molecule type" value="Genomic_DNA"/>
</dbReference>
<feature type="signal peptide" evidence="1">
    <location>
        <begin position="1"/>
        <end position="24"/>
    </location>
</feature>
<name>A0A8S3ZNW6_9EUPU</name>
<keyword evidence="1" id="KW-0732">Signal</keyword>
<comment type="caution">
    <text evidence="2">The sequence shown here is derived from an EMBL/GenBank/DDBJ whole genome shotgun (WGS) entry which is preliminary data.</text>
</comment>
<protein>
    <submittedName>
        <fullName evidence="2">Uncharacterized protein</fullName>
    </submittedName>
</protein>
<evidence type="ECO:0000313" key="3">
    <source>
        <dbReference type="Proteomes" id="UP000678393"/>
    </source>
</evidence>